<protein>
    <submittedName>
        <fullName evidence="1">Uncharacterized protein</fullName>
    </submittedName>
</protein>
<dbReference type="Proteomes" id="UP001157418">
    <property type="component" value="Unassembled WGS sequence"/>
</dbReference>
<reference evidence="1 2" key="1">
    <citation type="submission" date="2022-01" db="EMBL/GenBank/DDBJ databases">
        <authorList>
            <person name="Xiong W."/>
            <person name="Schranz E."/>
        </authorList>
    </citation>
    <scope>NUCLEOTIDE SEQUENCE [LARGE SCALE GENOMIC DNA]</scope>
</reference>
<sequence>MRGEAESSSGPRILPGYHDPFRLRTQTMVLTPLRKREGSFRCCEGGDILPDLGGMGCEAGAAMRRIGSNGDARMVGRWCATPAEERQQLPVVRR</sequence>
<dbReference type="EMBL" id="CAKMRJ010002223">
    <property type="protein sequence ID" value="CAH1426495.1"/>
    <property type="molecule type" value="Genomic_DNA"/>
</dbReference>
<name>A0AAU9MX22_9ASTR</name>
<gene>
    <name evidence="1" type="ORF">LVIROSA_LOCUS13569</name>
</gene>
<comment type="caution">
    <text evidence="1">The sequence shown here is derived from an EMBL/GenBank/DDBJ whole genome shotgun (WGS) entry which is preliminary data.</text>
</comment>
<evidence type="ECO:0000313" key="1">
    <source>
        <dbReference type="EMBL" id="CAH1426495.1"/>
    </source>
</evidence>
<dbReference type="AlphaFoldDB" id="A0AAU9MX22"/>
<keyword evidence="2" id="KW-1185">Reference proteome</keyword>
<organism evidence="1 2">
    <name type="scientific">Lactuca virosa</name>
    <dbReference type="NCBI Taxonomy" id="75947"/>
    <lineage>
        <taxon>Eukaryota</taxon>
        <taxon>Viridiplantae</taxon>
        <taxon>Streptophyta</taxon>
        <taxon>Embryophyta</taxon>
        <taxon>Tracheophyta</taxon>
        <taxon>Spermatophyta</taxon>
        <taxon>Magnoliopsida</taxon>
        <taxon>eudicotyledons</taxon>
        <taxon>Gunneridae</taxon>
        <taxon>Pentapetalae</taxon>
        <taxon>asterids</taxon>
        <taxon>campanulids</taxon>
        <taxon>Asterales</taxon>
        <taxon>Asteraceae</taxon>
        <taxon>Cichorioideae</taxon>
        <taxon>Cichorieae</taxon>
        <taxon>Lactucinae</taxon>
        <taxon>Lactuca</taxon>
    </lineage>
</organism>
<proteinExistence type="predicted"/>
<accession>A0AAU9MX22</accession>
<evidence type="ECO:0000313" key="2">
    <source>
        <dbReference type="Proteomes" id="UP001157418"/>
    </source>
</evidence>